<dbReference type="Proteomes" id="UP000191820">
    <property type="component" value="Chromosome"/>
</dbReference>
<dbReference type="Gene3D" id="3.40.50.720">
    <property type="entry name" value="NAD(P)-binding Rossmann-like Domain"/>
    <property type="match status" value="1"/>
</dbReference>
<dbReference type="InterPro" id="IPR036291">
    <property type="entry name" value="NAD(P)-bd_dom_sf"/>
</dbReference>
<dbReference type="SUPFAM" id="SSF51735">
    <property type="entry name" value="NAD(P)-binding Rossmann-fold domains"/>
    <property type="match status" value="1"/>
</dbReference>
<dbReference type="PRINTS" id="PR00081">
    <property type="entry name" value="GDHRDH"/>
</dbReference>
<evidence type="ECO:0000256" key="2">
    <source>
        <dbReference type="ARBA" id="ARBA00023002"/>
    </source>
</evidence>
<sequence length="262" mass="28076">MNNLTPSLDAFSAIVLGGSSGIGLASAKRLLAQGINTLIVGSSVDKLIAAKTVLDEIPSTASLQTLQADLYQGDDIARLISIIEQAQHHIQYFVNAAGKFIPTAFLDHQQSDYDSYINLNRASFFISQAIAKNMRQYQAGAIVHVGSMWAKQAIKATPSSAYSMAKAGLHSLTQHMAMELAEYNIRVNAVSPAVVNTPIYGAFIEPDAIDETLASFNKFHPIGRIGTSDDVAATIDFLLSEQSSWVTGAIWDIDGGVMAGRN</sequence>
<accession>A0ABN4YG18</accession>
<dbReference type="CDD" id="cd05233">
    <property type="entry name" value="SDR_c"/>
    <property type="match status" value="1"/>
</dbReference>
<reference evidence="3 4" key="1">
    <citation type="submission" date="2017-03" db="EMBL/GenBank/DDBJ databases">
        <title>Genome sequencing of Shewanella japonica KCTC 22435.</title>
        <authorList>
            <person name="Kim K.M."/>
        </authorList>
    </citation>
    <scope>NUCLEOTIDE SEQUENCE [LARGE SCALE GENOMIC DNA]</scope>
    <source>
        <strain evidence="3 4">KCTC 22435</strain>
    </source>
</reference>
<dbReference type="EMBL" id="CP020472">
    <property type="protein sequence ID" value="ARD23271.1"/>
    <property type="molecule type" value="Genomic_DNA"/>
</dbReference>
<dbReference type="PRINTS" id="PR00080">
    <property type="entry name" value="SDRFAMILY"/>
</dbReference>
<organism evidence="3 4">
    <name type="scientific">Shewanella japonica</name>
    <dbReference type="NCBI Taxonomy" id="93973"/>
    <lineage>
        <taxon>Bacteria</taxon>
        <taxon>Pseudomonadati</taxon>
        <taxon>Pseudomonadota</taxon>
        <taxon>Gammaproteobacteria</taxon>
        <taxon>Alteromonadales</taxon>
        <taxon>Shewanellaceae</taxon>
        <taxon>Shewanella</taxon>
    </lineage>
</organism>
<dbReference type="RefSeq" id="WP_055025081.1">
    <property type="nucleotide sequence ID" value="NZ_CP020472.1"/>
</dbReference>
<dbReference type="InterPro" id="IPR002347">
    <property type="entry name" value="SDR_fam"/>
</dbReference>
<evidence type="ECO:0000313" key="3">
    <source>
        <dbReference type="EMBL" id="ARD23271.1"/>
    </source>
</evidence>
<dbReference type="Pfam" id="PF13561">
    <property type="entry name" value="adh_short_C2"/>
    <property type="match status" value="1"/>
</dbReference>
<gene>
    <name evidence="3" type="ORF">SJ2017_2994</name>
</gene>
<keyword evidence="4" id="KW-1185">Reference proteome</keyword>
<comment type="similarity">
    <text evidence="1">Belongs to the short-chain dehydrogenases/reductases (SDR) family.</text>
</comment>
<name>A0ABN4YG18_9GAMM</name>
<keyword evidence="2" id="KW-0560">Oxidoreductase</keyword>
<protein>
    <submittedName>
        <fullName evidence="3">Sugar dehydrogenase</fullName>
    </submittedName>
</protein>
<evidence type="ECO:0000313" key="4">
    <source>
        <dbReference type="Proteomes" id="UP000191820"/>
    </source>
</evidence>
<proteinExistence type="inferred from homology"/>
<evidence type="ECO:0000256" key="1">
    <source>
        <dbReference type="ARBA" id="ARBA00006484"/>
    </source>
</evidence>
<dbReference type="PANTHER" id="PTHR42760:SF133">
    <property type="entry name" value="3-OXOACYL-[ACYL-CARRIER-PROTEIN] REDUCTASE"/>
    <property type="match status" value="1"/>
</dbReference>
<dbReference type="PANTHER" id="PTHR42760">
    <property type="entry name" value="SHORT-CHAIN DEHYDROGENASES/REDUCTASES FAMILY MEMBER"/>
    <property type="match status" value="1"/>
</dbReference>